<accession>L0ACT7</accession>
<protein>
    <recommendedName>
        <fullName evidence="3">Archaeal flagellin-like protein</fullName>
    </recommendedName>
</protein>
<dbReference type="InParanoid" id="L0ACT7"/>
<reference evidence="2" key="1">
    <citation type="submission" date="2012-03" db="EMBL/GenBank/DDBJ databases">
        <title>Complete genome of Caldisphaera lagunensis DSM 15908.</title>
        <authorList>
            <person name="Lucas S."/>
            <person name="Copeland A."/>
            <person name="Lapidus A."/>
            <person name="Glavina del Rio T."/>
            <person name="Dalin E."/>
            <person name="Tice H."/>
            <person name="Bruce D."/>
            <person name="Goodwin L."/>
            <person name="Pitluck S."/>
            <person name="Peters L."/>
            <person name="Mikhailova N."/>
            <person name="Teshima H."/>
            <person name="Kyrpides N."/>
            <person name="Mavromatis K."/>
            <person name="Ivanova N."/>
            <person name="Brettin T."/>
            <person name="Detter J.C."/>
            <person name="Han C."/>
            <person name="Larimer F."/>
            <person name="Land M."/>
            <person name="Hauser L."/>
            <person name="Markowitz V."/>
            <person name="Cheng J.-F."/>
            <person name="Hugenholtz P."/>
            <person name="Woyke T."/>
            <person name="Wu D."/>
            <person name="Spring S."/>
            <person name="Schroeder M."/>
            <person name="Brambilla E."/>
            <person name="Klenk H.-P."/>
            <person name="Eisen J.A."/>
        </authorList>
    </citation>
    <scope>NUCLEOTIDE SEQUENCE [LARGE SCALE GENOMIC DNA]</scope>
    <source>
        <strain evidence="2">DSM 15908 / JCM 11604 / IC-154</strain>
    </source>
</reference>
<dbReference type="Proteomes" id="UP000010469">
    <property type="component" value="Chromosome"/>
</dbReference>
<dbReference type="EMBL" id="CP003378">
    <property type="protein sequence ID" value="AFZ70957.1"/>
    <property type="molecule type" value="Genomic_DNA"/>
</dbReference>
<evidence type="ECO:0000313" key="1">
    <source>
        <dbReference type="EMBL" id="AFZ70957.1"/>
    </source>
</evidence>
<dbReference type="RefSeq" id="WP_015232854.1">
    <property type="nucleotide sequence ID" value="NC_019791.1"/>
</dbReference>
<organism evidence="1 2">
    <name type="scientific">Caldisphaera lagunensis (strain DSM 15908 / JCM 11604 / ANMR 0165 / IC-154)</name>
    <dbReference type="NCBI Taxonomy" id="1056495"/>
    <lineage>
        <taxon>Archaea</taxon>
        <taxon>Thermoproteota</taxon>
        <taxon>Thermoprotei</taxon>
        <taxon>Acidilobales</taxon>
        <taxon>Caldisphaeraceae</taxon>
        <taxon>Caldisphaera</taxon>
    </lineage>
</organism>
<dbReference type="KEGG" id="clg:Calag_1240"/>
<evidence type="ECO:0000313" key="2">
    <source>
        <dbReference type="Proteomes" id="UP000010469"/>
    </source>
</evidence>
<name>L0ACT7_CALLD</name>
<evidence type="ECO:0008006" key="3">
    <source>
        <dbReference type="Google" id="ProtNLM"/>
    </source>
</evidence>
<gene>
    <name evidence="1" type="ordered locus">Calag_1240</name>
</gene>
<sequence length="82" mass="8275">MLNSGSSPVTIDAIYVINASGVTLFGGTPNTPAPGPVTIGPNSIGAVSYTNTSKIPITPGTPITVEVVTTNGVQATYQTTWP</sequence>
<proteinExistence type="predicted"/>
<dbReference type="AlphaFoldDB" id="L0ACT7"/>
<dbReference type="HOGENOM" id="CLU_2550063_0_0_2"/>
<keyword evidence="2" id="KW-1185">Reference proteome</keyword>
<dbReference type="GeneID" id="14212500"/>